<dbReference type="Proteomes" id="UP000664277">
    <property type="component" value="Unassembled WGS sequence"/>
</dbReference>
<dbReference type="Pfam" id="PF00092">
    <property type="entry name" value="VWA"/>
    <property type="match status" value="1"/>
</dbReference>
<evidence type="ECO:0000313" key="2">
    <source>
        <dbReference type="EMBL" id="MBN8660426.1"/>
    </source>
</evidence>
<reference evidence="2" key="1">
    <citation type="submission" date="2021-02" db="EMBL/GenBank/DDBJ databases">
        <title>Genome-Resolved Metagenomics of a Microbial Community Performing Photosynthetic Biological Nutrient Removal.</title>
        <authorList>
            <person name="Mcdaniel E.A."/>
        </authorList>
    </citation>
    <scope>NUCLEOTIDE SEQUENCE</scope>
    <source>
        <strain evidence="2">UWPOB_OBS1</strain>
    </source>
</reference>
<dbReference type="InterPro" id="IPR036465">
    <property type="entry name" value="vWFA_dom_sf"/>
</dbReference>
<dbReference type="Gene3D" id="3.40.50.410">
    <property type="entry name" value="von Willebrand factor, type A domain"/>
    <property type="match status" value="1"/>
</dbReference>
<protein>
    <submittedName>
        <fullName evidence="2">VWA domain-containing protein</fullName>
    </submittedName>
</protein>
<proteinExistence type="predicted"/>
<evidence type="ECO:0000313" key="3">
    <source>
        <dbReference type="Proteomes" id="UP000664277"/>
    </source>
</evidence>
<name>A0A8J7TLX6_9BACT</name>
<dbReference type="InterPro" id="IPR051266">
    <property type="entry name" value="CLCR"/>
</dbReference>
<dbReference type="InterPro" id="IPR002035">
    <property type="entry name" value="VWF_A"/>
</dbReference>
<dbReference type="SUPFAM" id="SSF53300">
    <property type="entry name" value="vWA-like"/>
    <property type="match status" value="1"/>
</dbReference>
<dbReference type="EMBL" id="JAFLCK010000010">
    <property type="protein sequence ID" value="MBN8660426.1"/>
    <property type="molecule type" value="Genomic_DNA"/>
</dbReference>
<comment type="caution">
    <text evidence="2">The sequence shown here is derived from an EMBL/GenBank/DDBJ whole genome shotgun (WGS) entry which is preliminary data.</text>
</comment>
<organism evidence="2 3">
    <name type="scientific">Candidatus Obscuribacter phosphatis</name>
    <dbReference type="NCBI Taxonomy" id="1906157"/>
    <lineage>
        <taxon>Bacteria</taxon>
        <taxon>Bacillati</taxon>
        <taxon>Candidatus Melainabacteria</taxon>
        <taxon>Candidatus Obscuribacterales</taxon>
        <taxon>Candidatus Obscuribacteraceae</taxon>
        <taxon>Candidatus Obscuribacter</taxon>
    </lineage>
</organism>
<dbReference type="AlphaFoldDB" id="A0A8J7TLX6"/>
<evidence type="ECO:0000259" key="1">
    <source>
        <dbReference type="PROSITE" id="PS50234"/>
    </source>
</evidence>
<accession>A0A8J7TLX6</accession>
<dbReference type="SMART" id="SM00327">
    <property type="entry name" value="VWA"/>
    <property type="match status" value="1"/>
</dbReference>
<gene>
    <name evidence="2" type="ORF">J0M35_08705</name>
</gene>
<dbReference type="PROSITE" id="PS50234">
    <property type="entry name" value="VWFA"/>
    <property type="match status" value="1"/>
</dbReference>
<sequence>MSNWLSVKADFDRDLVSDYGGSVRYLMINMKARDILEQSGFHGDTECDIDMQAGHPLNLVLVIDASSSMTGKYLEKAKAAASQIVKGLCKRDFISIVSFSDKANVHVDGVSCDDRGRRNALRAIEALTPELNTNLSEGWMTGARCAAKVMAKHPESTSHVLILTDGYANRGVLNKKTLADHARNMQERGLTTSTIGIGSDYSVEQIHAIAINGGGMVHHAPESEELVAIVSGELSSLRNRVVENIEIEIEFPDFVQLEVLSILRSDLRDGLLYVGAGGLESGAQRSFVVRVVVPQKTNDLPEELPFKIKVYYRSTVEDQEKELQADALLTYVDYEASSAQAPNFKLTIALAKSWVAWAVYQLAEFNRQRQYLKGANFGEREVRYMKRLGKSVNEVLNLALVLEQARVSVGQDWGEYSRMEIQASSFQTSFSVPDYRTKRPSEWQTFLPNLSD</sequence>
<dbReference type="PANTHER" id="PTHR10579:SF43">
    <property type="entry name" value="ZINC FINGER (C3HC4-TYPE RING FINGER) FAMILY PROTEIN"/>
    <property type="match status" value="1"/>
</dbReference>
<feature type="domain" description="VWFA" evidence="1">
    <location>
        <begin position="58"/>
        <end position="241"/>
    </location>
</feature>
<dbReference type="PANTHER" id="PTHR10579">
    <property type="entry name" value="CALCIUM-ACTIVATED CHLORIDE CHANNEL REGULATOR"/>
    <property type="match status" value="1"/>
</dbReference>